<dbReference type="EMBL" id="JAKQYM010000005">
    <property type="protein sequence ID" value="MCI2229228.1"/>
    <property type="molecule type" value="Genomic_DNA"/>
</dbReference>
<proteinExistence type="predicted"/>
<comment type="caution">
    <text evidence="2">The sequence shown here is derived from an EMBL/GenBank/DDBJ whole genome shotgun (WGS) entry which is preliminary data.</text>
</comment>
<keyword evidence="3" id="KW-1185">Reference proteome</keyword>
<evidence type="ECO:0000313" key="2">
    <source>
        <dbReference type="EMBL" id="MCI2229228.1"/>
    </source>
</evidence>
<feature type="transmembrane region" description="Helical" evidence="1">
    <location>
        <begin position="108"/>
        <end position="125"/>
    </location>
</feature>
<feature type="transmembrane region" description="Helical" evidence="1">
    <location>
        <begin position="77"/>
        <end position="96"/>
    </location>
</feature>
<protein>
    <submittedName>
        <fullName evidence="2">Uncharacterized protein</fullName>
    </submittedName>
</protein>
<keyword evidence="1" id="KW-0472">Membrane</keyword>
<keyword evidence="1" id="KW-0812">Transmembrane</keyword>
<organism evidence="2 3">
    <name type="scientific">Polaribacter marinus</name>
    <dbReference type="NCBI Taxonomy" id="2916838"/>
    <lineage>
        <taxon>Bacteria</taxon>
        <taxon>Pseudomonadati</taxon>
        <taxon>Bacteroidota</taxon>
        <taxon>Flavobacteriia</taxon>
        <taxon>Flavobacteriales</taxon>
        <taxon>Flavobacteriaceae</taxon>
    </lineage>
</organism>
<dbReference type="RefSeq" id="WP_242178359.1">
    <property type="nucleotide sequence ID" value="NZ_JAKQYM010000005.1"/>
</dbReference>
<dbReference type="Proteomes" id="UP001139369">
    <property type="component" value="Unassembled WGS sequence"/>
</dbReference>
<reference evidence="2" key="1">
    <citation type="submission" date="2022-02" db="EMBL/GenBank/DDBJ databases">
        <title>Polaribacter sp. MSW13, isolated from seawater.</title>
        <authorList>
            <person name="Kristyanto S."/>
            <person name="Jung J."/>
            <person name="Jeon C.O."/>
        </authorList>
    </citation>
    <scope>NUCLEOTIDE SEQUENCE</scope>
    <source>
        <strain evidence="2">MSW13</strain>
    </source>
</reference>
<gene>
    <name evidence="2" type="ORF">MC378_08620</name>
</gene>
<sequence>MSKKSNTALEDILEKKEDYTDEAIQAAIWELENRGVIKKTEVAFEDKEFIENKFSTKTLNENPVEELQMSVLYSKKAIQGFTIFFTTIFGAVLLMSNLKELNKSKARIEVLVFGISYTLLSIVLLNFLPRMFLITLLFNFVGYLILVEFFWNKNLGKDLKYKKKEIWKPLITSILITGVLIFLQFLPQILSK</sequence>
<keyword evidence="1" id="KW-1133">Transmembrane helix</keyword>
<dbReference type="AlphaFoldDB" id="A0A9X2AK79"/>
<feature type="transmembrane region" description="Helical" evidence="1">
    <location>
        <begin position="170"/>
        <end position="190"/>
    </location>
</feature>
<name>A0A9X2AK79_9FLAO</name>
<accession>A0A9X2AK79</accession>
<evidence type="ECO:0000313" key="3">
    <source>
        <dbReference type="Proteomes" id="UP001139369"/>
    </source>
</evidence>
<evidence type="ECO:0000256" key="1">
    <source>
        <dbReference type="SAM" id="Phobius"/>
    </source>
</evidence>
<feature type="transmembrane region" description="Helical" evidence="1">
    <location>
        <begin position="131"/>
        <end position="150"/>
    </location>
</feature>